<feature type="transmembrane region" description="Helical" evidence="6">
    <location>
        <begin position="91"/>
        <end position="113"/>
    </location>
</feature>
<keyword evidence="8" id="KW-1185">Reference proteome</keyword>
<dbReference type="EMBL" id="DF968182">
    <property type="protein sequence ID" value="GAP43509.1"/>
    <property type="molecule type" value="Genomic_DNA"/>
</dbReference>
<dbReference type="Pfam" id="PF03706">
    <property type="entry name" value="LPG_synthase_TM"/>
    <property type="match status" value="1"/>
</dbReference>
<evidence type="ECO:0000256" key="3">
    <source>
        <dbReference type="ARBA" id="ARBA00022692"/>
    </source>
</evidence>
<dbReference type="InterPro" id="IPR022791">
    <property type="entry name" value="L-PG_synthase/AglD"/>
</dbReference>
<feature type="transmembrane region" description="Helical" evidence="6">
    <location>
        <begin position="283"/>
        <end position="305"/>
    </location>
</feature>
<feature type="transmembrane region" description="Helical" evidence="6">
    <location>
        <begin position="12"/>
        <end position="32"/>
    </location>
</feature>
<evidence type="ECO:0000313" key="7">
    <source>
        <dbReference type="EMBL" id="GAP43509.1"/>
    </source>
</evidence>
<proteinExistence type="predicted"/>
<evidence type="ECO:0000256" key="5">
    <source>
        <dbReference type="ARBA" id="ARBA00023136"/>
    </source>
</evidence>
<reference evidence="7" key="1">
    <citation type="journal article" date="2015" name="Genome Announc.">
        <title>Draft Genome Sequence of Bacteroidales Strain TBC1, a Novel Isolate from a Methanogenic Wastewater Treatment System.</title>
        <authorList>
            <person name="Tourlousse D.M."/>
            <person name="Matsuura N."/>
            <person name="Sun L."/>
            <person name="Toyonaga M."/>
            <person name="Kuroda K."/>
            <person name="Ohashi A."/>
            <person name="Cruz R."/>
            <person name="Yamaguchi T."/>
            <person name="Sekiguchi Y."/>
        </authorList>
    </citation>
    <scope>NUCLEOTIDE SEQUENCE [LARGE SCALE GENOMIC DNA]</scope>
    <source>
        <strain evidence="7">TBC1</strain>
    </source>
</reference>
<feature type="transmembrane region" description="Helical" evidence="6">
    <location>
        <begin position="52"/>
        <end position="70"/>
    </location>
</feature>
<feature type="transmembrane region" description="Helical" evidence="6">
    <location>
        <begin position="172"/>
        <end position="194"/>
    </location>
</feature>
<keyword evidence="5 6" id="KW-0472">Membrane</keyword>
<evidence type="ECO:0000256" key="1">
    <source>
        <dbReference type="ARBA" id="ARBA00004651"/>
    </source>
</evidence>
<evidence type="ECO:0000256" key="4">
    <source>
        <dbReference type="ARBA" id="ARBA00022989"/>
    </source>
</evidence>
<comment type="subcellular location">
    <subcellularLocation>
        <location evidence="1">Cell membrane</location>
        <topology evidence="1">Multi-pass membrane protein</topology>
    </subcellularLocation>
</comment>
<accession>A0A0S7BRL6</accession>
<evidence type="ECO:0000313" key="8">
    <source>
        <dbReference type="Proteomes" id="UP000053091"/>
    </source>
</evidence>
<evidence type="ECO:0000256" key="2">
    <source>
        <dbReference type="ARBA" id="ARBA00022475"/>
    </source>
</evidence>
<name>A0A0S7BRL6_9BACT</name>
<feature type="transmembrane region" description="Helical" evidence="6">
    <location>
        <begin position="249"/>
        <end position="271"/>
    </location>
</feature>
<keyword evidence="4 6" id="KW-1133">Transmembrane helix</keyword>
<dbReference type="OrthoDB" id="1493331at2"/>
<organism evidence="7">
    <name type="scientific">Lentimicrobium saccharophilum</name>
    <dbReference type="NCBI Taxonomy" id="1678841"/>
    <lineage>
        <taxon>Bacteria</taxon>
        <taxon>Pseudomonadati</taxon>
        <taxon>Bacteroidota</taxon>
        <taxon>Bacteroidia</taxon>
        <taxon>Bacteroidales</taxon>
        <taxon>Lentimicrobiaceae</taxon>
        <taxon>Lentimicrobium</taxon>
    </lineage>
</organism>
<keyword evidence="2" id="KW-1003">Cell membrane</keyword>
<dbReference type="PANTHER" id="PTHR37693:SF1">
    <property type="entry name" value="INTEGRAL MEMBRANE PROTEIN"/>
    <property type="match status" value="1"/>
</dbReference>
<evidence type="ECO:0000256" key="6">
    <source>
        <dbReference type="SAM" id="Phobius"/>
    </source>
</evidence>
<dbReference type="RefSeq" id="WP_062040710.1">
    <property type="nucleotide sequence ID" value="NZ_DF968182.1"/>
</dbReference>
<sequence>MPSQQRRILNLFAFRRIIIPVILGLGVIIYMIAGDLTHSDLASINWRWHSVYFFMLAFLMMVIRDLAYMYRIRLLTGEVLNWRKSFEVIMLWEFASSVTPSVVGGSAIAVFILSKEKLGTGRSTAIVVVTAMLDEMFYIVMVPVIFILAGYERLSVTGKVFTMLGADFSPMGIFFIGFTLIVILTLLLAYGILFNPGGFKWLLMRITSLKLFRKFREGAEVTGDQVIITSRELRDKNSIFWLKAFGATIFSWTARFWVVNFLIMAFTGSIAFSENMLIYARQLMMWVIMLISPTPGGSGIAEYFFPVFLREFIAGPAGDLTTLVALSWRLISYYPYLIIGAIVLPLWLRRVYLGRKLIRFRKMKKAPQQ</sequence>
<dbReference type="STRING" id="1678841.TBC1_111665"/>
<evidence type="ECO:0008006" key="9">
    <source>
        <dbReference type="Google" id="ProtNLM"/>
    </source>
</evidence>
<dbReference type="GO" id="GO:0005886">
    <property type="term" value="C:plasma membrane"/>
    <property type="evidence" value="ECO:0007669"/>
    <property type="project" value="UniProtKB-SubCell"/>
</dbReference>
<protein>
    <recommendedName>
        <fullName evidence="9">TIGR00374 family protein</fullName>
    </recommendedName>
</protein>
<dbReference type="PATRIC" id="fig|1678841.3.peg.1854"/>
<feature type="transmembrane region" description="Helical" evidence="6">
    <location>
        <begin position="333"/>
        <end position="353"/>
    </location>
</feature>
<keyword evidence="3 6" id="KW-0812">Transmembrane</keyword>
<gene>
    <name evidence="7" type="ORF">TBC1_111665</name>
</gene>
<dbReference type="NCBIfam" id="TIGR00374">
    <property type="entry name" value="flippase-like domain"/>
    <property type="match status" value="1"/>
</dbReference>
<dbReference type="Proteomes" id="UP000053091">
    <property type="component" value="Unassembled WGS sequence"/>
</dbReference>
<dbReference type="AlphaFoldDB" id="A0A0S7BRL6"/>
<dbReference type="PANTHER" id="PTHR37693">
    <property type="entry name" value="PHOSPHATIDYLGLYCEROL LYSYLTRANSFERASE"/>
    <property type="match status" value="1"/>
</dbReference>
<feature type="transmembrane region" description="Helical" evidence="6">
    <location>
        <begin position="125"/>
        <end position="151"/>
    </location>
</feature>